<gene>
    <name evidence="2" type="ORF">QYT958_LOCUS19326</name>
</gene>
<organism evidence="2 3">
    <name type="scientific">Rotaria socialis</name>
    <dbReference type="NCBI Taxonomy" id="392032"/>
    <lineage>
        <taxon>Eukaryota</taxon>
        <taxon>Metazoa</taxon>
        <taxon>Spiralia</taxon>
        <taxon>Gnathifera</taxon>
        <taxon>Rotifera</taxon>
        <taxon>Eurotatoria</taxon>
        <taxon>Bdelloidea</taxon>
        <taxon>Philodinida</taxon>
        <taxon>Philodinidae</taxon>
        <taxon>Rotaria</taxon>
    </lineage>
</organism>
<comment type="caution">
    <text evidence="2">The sequence shown here is derived from an EMBL/GenBank/DDBJ whole genome shotgun (WGS) entry which is preliminary data.</text>
</comment>
<dbReference type="SMART" id="SM00454">
    <property type="entry name" value="SAM"/>
    <property type="match status" value="1"/>
</dbReference>
<dbReference type="Pfam" id="PF07647">
    <property type="entry name" value="SAM_2"/>
    <property type="match status" value="1"/>
</dbReference>
<evidence type="ECO:0000259" key="1">
    <source>
        <dbReference type="PROSITE" id="PS50105"/>
    </source>
</evidence>
<evidence type="ECO:0000313" key="3">
    <source>
        <dbReference type="Proteomes" id="UP000663848"/>
    </source>
</evidence>
<reference evidence="2" key="1">
    <citation type="submission" date="2021-02" db="EMBL/GenBank/DDBJ databases">
        <authorList>
            <person name="Nowell W R."/>
        </authorList>
    </citation>
    <scope>NUCLEOTIDE SEQUENCE</scope>
</reference>
<accession>A0A821JZB5</accession>
<protein>
    <recommendedName>
        <fullName evidence="1">SAM domain-containing protein</fullName>
    </recommendedName>
</protein>
<proteinExistence type="predicted"/>
<dbReference type="EMBL" id="CAJOBR010003175">
    <property type="protein sequence ID" value="CAF4726922.1"/>
    <property type="molecule type" value="Genomic_DNA"/>
</dbReference>
<sequence length="90" mass="10348">MHSLHYNNGSIKLTRERVTMVSRWESNEVARWIAGLAGIQPYISEIFLKYNINGSALETLLRHDLIRMGITKLDQQLILIQSIDLLLTLV</sequence>
<name>A0A821JZB5_9BILA</name>
<evidence type="ECO:0000313" key="2">
    <source>
        <dbReference type="EMBL" id="CAF4726922.1"/>
    </source>
</evidence>
<dbReference type="PROSITE" id="PS50105">
    <property type="entry name" value="SAM_DOMAIN"/>
    <property type="match status" value="1"/>
</dbReference>
<feature type="domain" description="SAM" evidence="1">
    <location>
        <begin position="24"/>
        <end position="89"/>
    </location>
</feature>
<dbReference type="Gene3D" id="1.10.150.50">
    <property type="entry name" value="Transcription Factor, Ets-1"/>
    <property type="match status" value="1"/>
</dbReference>
<dbReference type="InterPro" id="IPR013761">
    <property type="entry name" value="SAM/pointed_sf"/>
</dbReference>
<dbReference type="SUPFAM" id="SSF47769">
    <property type="entry name" value="SAM/Pointed domain"/>
    <property type="match status" value="1"/>
</dbReference>
<dbReference type="Proteomes" id="UP000663848">
    <property type="component" value="Unassembled WGS sequence"/>
</dbReference>
<dbReference type="InterPro" id="IPR001660">
    <property type="entry name" value="SAM"/>
</dbReference>
<dbReference type="AlphaFoldDB" id="A0A821JZB5"/>